<keyword evidence="3 8" id="KW-0479">Metal-binding</keyword>
<keyword evidence="5 8" id="KW-0833">Ubl conjugation pathway</keyword>
<dbReference type="Gene3D" id="3.30.40.10">
    <property type="entry name" value="Zinc/RING finger domain, C3HC4 (zinc finger)"/>
    <property type="match status" value="1"/>
</dbReference>
<dbReference type="InterPro" id="IPR045194">
    <property type="entry name" value="MGRN1/RNF157-like"/>
</dbReference>
<feature type="region of interest" description="Disordered" evidence="9">
    <location>
        <begin position="1264"/>
        <end position="1283"/>
    </location>
</feature>
<dbReference type="Pfam" id="PF13920">
    <property type="entry name" value="zf-C3HC4_3"/>
    <property type="match status" value="1"/>
</dbReference>
<evidence type="ECO:0000256" key="6">
    <source>
        <dbReference type="ARBA" id="ARBA00022833"/>
    </source>
</evidence>
<keyword evidence="4 7" id="KW-0863">Zinc-finger</keyword>
<dbReference type="GO" id="GO:0008333">
    <property type="term" value="P:endosome to lysosome transport"/>
    <property type="evidence" value="ECO:0007669"/>
    <property type="project" value="TreeGrafter"/>
</dbReference>
<comment type="catalytic activity">
    <reaction evidence="1 8">
        <text>S-ubiquitinyl-[E2 ubiquitin-conjugating enzyme]-L-cysteine + [acceptor protein]-L-lysine = [E2 ubiquitin-conjugating enzyme]-L-cysteine + N(6)-ubiquitinyl-[acceptor protein]-L-lysine.</text>
        <dbReference type="EC" id="2.3.2.27"/>
    </reaction>
</comment>
<comment type="function">
    <text evidence="8">E3 ubiquitin ligase.</text>
</comment>
<evidence type="ECO:0000259" key="10">
    <source>
        <dbReference type="PROSITE" id="PS50089"/>
    </source>
</evidence>
<organism evidence="11 12">
    <name type="scientific">Eschrichtius robustus</name>
    <name type="common">California gray whale</name>
    <name type="synonym">Eschrichtius gibbosus</name>
    <dbReference type="NCBI Taxonomy" id="9764"/>
    <lineage>
        <taxon>Eukaryota</taxon>
        <taxon>Metazoa</taxon>
        <taxon>Chordata</taxon>
        <taxon>Craniata</taxon>
        <taxon>Vertebrata</taxon>
        <taxon>Euteleostomi</taxon>
        <taxon>Mammalia</taxon>
        <taxon>Eutheria</taxon>
        <taxon>Laurasiatheria</taxon>
        <taxon>Artiodactyla</taxon>
        <taxon>Whippomorpha</taxon>
        <taxon>Cetacea</taxon>
        <taxon>Mysticeti</taxon>
        <taxon>Eschrichtiidae</taxon>
        <taxon>Eschrichtius</taxon>
    </lineage>
</organism>
<evidence type="ECO:0000256" key="9">
    <source>
        <dbReference type="SAM" id="MobiDB-lite"/>
    </source>
</evidence>
<feature type="region of interest" description="Disordered" evidence="9">
    <location>
        <begin position="887"/>
        <end position="914"/>
    </location>
</feature>
<dbReference type="PANTHER" id="PTHR22996">
    <property type="entry name" value="MAHOGUNIN"/>
    <property type="match status" value="1"/>
</dbReference>
<evidence type="ECO:0000256" key="4">
    <source>
        <dbReference type="ARBA" id="ARBA00022771"/>
    </source>
</evidence>
<evidence type="ECO:0000313" key="11">
    <source>
        <dbReference type="EMBL" id="KAJ8786608.1"/>
    </source>
</evidence>
<dbReference type="SUPFAM" id="SSF57850">
    <property type="entry name" value="RING/U-box"/>
    <property type="match status" value="1"/>
</dbReference>
<feature type="domain" description="RING-type" evidence="10">
    <location>
        <begin position="1054"/>
        <end position="1093"/>
    </location>
</feature>
<keyword evidence="12" id="KW-1185">Reference proteome</keyword>
<dbReference type="Proteomes" id="UP001159641">
    <property type="component" value="Unassembled WGS sequence"/>
</dbReference>
<evidence type="ECO:0000256" key="2">
    <source>
        <dbReference type="ARBA" id="ARBA00022679"/>
    </source>
</evidence>
<dbReference type="GO" id="GO:0008270">
    <property type="term" value="F:zinc ion binding"/>
    <property type="evidence" value="ECO:0007669"/>
    <property type="project" value="UniProtKB-KW"/>
</dbReference>
<dbReference type="InterPro" id="IPR001841">
    <property type="entry name" value="Znf_RING"/>
</dbReference>
<evidence type="ECO:0000256" key="5">
    <source>
        <dbReference type="ARBA" id="ARBA00022786"/>
    </source>
</evidence>
<evidence type="ECO:0000256" key="7">
    <source>
        <dbReference type="PROSITE-ProRule" id="PRU00175"/>
    </source>
</evidence>
<dbReference type="GO" id="GO:0005769">
    <property type="term" value="C:early endosome"/>
    <property type="evidence" value="ECO:0007669"/>
    <property type="project" value="TreeGrafter"/>
</dbReference>
<dbReference type="PANTHER" id="PTHR22996:SF2">
    <property type="entry name" value="E3 UBIQUITIN-PROTEIN LIGASE MGRN1"/>
    <property type="match status" value="1"/>
</dbReference>
<dbReference type="GO" id="GO:0043951">
    <property type="term" value="P:negative regulation of cAMP-mediated signaling"/>
    <property type="evidence" value="ECO:0007669"/>
    <property type="project" value="TreeGrafter"/>
</dbReference>
<dbReference type="GO" id="GO:0061630">
    <property type="term" value="F:ubiquitin protein ligase activity"/>
    <property type="evidence" value="ECO:0007669"/>
    <property type="project" value="UniProtKB-UniRule"/>
</dbReference>
<reference evidence="11 12" key="1">
    <citation type="submission" date="2022-11" db="EMBL/GenBank/DDBJ databases">
        <title>Whole genome sequence of Eschrichtius robustus ER-17-0199.</title>
        <authorList>
            <person name="Bruniche-Olsen A."/>
            <person name="Black A.N."/>
            <person name="Fields C.J."/>
            <person name="Walden K."/>
            <person name="Dewoody J.A."/>
        </authorList>
    </citation>
    <scope>NUCLEOTIDE SEQUENCE [LARGE SCALE GENOMIC DNA]</scope>
    <source>
        <strain evidence="11">ER-17-0199</strain>
        <tissue evidence="11">Blubber</tissue>
    </source>
</reference>
<keyword evidence="6 8" id="KW-0862">Zinc</keyword>
<name>A0AB34H470_ESCRO</name>
<gene>
    <name evidence="11" type="ORF">J1605_006097</name>
</gene>
<accession>A0AB34H470</accession>
<dbReference type="InterPro" id="IPR058981">
    <property type="entry name" value="MGRN1/RNF157-like_N"/>
</dbReference>
<protein>
    <recommendedName>
        <fullName evidence="8">E3 ubiquitin-protein ligase</fullName>
        <ecNumber evidence="8">2.3.2.27</ecNumber>
    </recommendedName>
    <alternativeName>
        <fullName evidence="8">RING-type E3 ubiquitin transferase</fullName>
    </alternativeName>
</protein>
<sequence length="1283" mass="137379">MLIITVSVGQEFGSGFAGWFLFRVSPEVAVSRAPRSDSHVVPSQGWQVGAGRWLEASVCHYMDPFMGLFECPTLQLASPPEPWKSHSVNSTVSCWLHRPVLRGLWIHLRACEQRGGPGRVGPRPLLGFCAPSVTCHCGPDLSQSLAHVTLLVGCAVCHCHGLITVLADQVAPGWLPPELPADTPLTCPVIRAQGNYFASHFFMGGEKFDTPHPEGYLFGENMDLNFLGNRPVQFPYVTPAPHEPVKTLRSLVNIRKDSLRLVRYKDGADSPTEDGEKPRVLYSLEFTFDADARVAITIYCQAVEEFLNGTAAYTPKSPALQSETVHYKRGVSQQFSLPSFKIDFSEWKDDEPGYLDCGSRSVQALAGLGDRGQTEQRQLEAPYGLWYGCQGHGAAAWQGASPPSGSVAKDSDLRDVEGAPCSSVCNSTLETIYMSVTELEVETVPPSQVATGVREVGVQGAYLARLSIVSPAASGAGAPVTPPQTSVCYSTRQLVLRQHSAYLCSHVPTKPRALESLPHVVLLGQLPPRLPLPEHTQLQWPVLTACSLGHLLATFALGSGPDAQLNFDLDRGMFPVVIQAVVDEGDAGSRNSGRRRLSLLAGLGAEGLGRRALRLLLLVLSPRPGGRAWLSRRWCPPCSGTMKAVGATLTPRCLPPPACPAGLSLPLLQAAGSQARVQTPCPAQARPQAPQLLPVLSETAAEPTVGSRQWLLWGRVRCGSEGAAGRGGRGKDKTSVGPQRTRPCLQAESWGRASWKEEARGGGPGVVEAGSDHSPLSRAVVEVTGHAHVLLAAFEKHVDGSFSVKPLKQKQIATMATVEVAGDTTTVGPGLQESGRADQQGCGSQEEYLAHKLWSIRGLTLVTLVGLVTGGSKVVFLWGWARSAPLPGGGARQNRQPRLPPGPEPGTWEGLSGKVGAEEPLSWEQVPRHLSALQVDRVSYLLQEIYGIENKNNQETKQVNGQPWQMRVFPHFLFGSGEEETQVLLIWGGVLGWGGVLLFGDLPLPLGLPFATAAPRGSGDRKAPGLWPREPPTLGPSVSPQPSDEENSDNSNECVVCLSDLRDTLILPCRHLCLCNSCADTLRYQASNCPICRLRCVHAANPSPVPGIRPSPSLSSQPPPALAGEQTSLSGCCGKRGPLFIAVRGPLTVAASPVAEHRLQTRRLSNCGSRAQSLCGMWDLPRPGLEPIRAVRKKPGALSPISFSPVLAQSMDHDEHSDSAWLLVGLVWWEPVGQEALEVWPGGGCPGSALRVVPVQDPDYLASTPACQPSGPLAHLPGPDGQL</sequence>
<dbReference type="GO" id="GO:0005634">
    <property type="term" value="C:nucleus"/>
    <property type="evidence" value="ECO:0007669"/>
    <property type="project" value="TreeGrafter"/>
</dbReference>
<feature type="region of interest" description="Disordered" evidence="9">
    <location>
        <begin position="722"/>
        <end position="741"/>
    </location>
</feature>
<dbReference type="GO" id="GO:0016567">
    <property type="term" value="P:protein ubiquitination"/>
    <property type="evidence" value="ECO:0007669"/>
    <property type="project" value="UniProtKB-UniRule"/>
</dbReference>
<dbReference type="Pfam" id="PF26192">
    <property type="entry name" value="RNF157-like_N"/>
    <property type="match status" value="1"/>
</dbReference>
<evidence type="ECO:0000256" key="8">
    <source>
        <dbReference type="RuleBase" id="RU369081"/>
    </source>
</evidence>
<comment type="subcellular location">
    <subcellularLocation>
        <location evidence="8">Cytoplasm</location>
    </subcellularLocation>
</comment>
<keyword evidence="2 8" id="KW-0808">Transferase</keyword>
<dbReference type="EC" id="2.3.2.27" evidence="8"/>
<comment type="caution">
    <text evidence="11">The sequence shown here is derived from an EMBL/GenBank/DDBJ whole genome shotgun (WGS) entry which is preliminary data.</text>
</comment>
<dbReference type="GO" id="GO:0045744">
    <property type="term" value="P:negative regulation of G protein-coupled receptor signaling pathway"/>
    <property type="evidence" value="ECO:0007669"/>
    <property type="project" value="TreeGrafter"/>
</dbReference>
<dbReference type="GO" id="GO:0005886">
    <property type="term" value="C:plasma membrane"/>
    <property type="evidence" value="ECO:0007669"/>
    <property type="project" value="TreeGrafter"/>
</dbReference>
<keyword evidence="8" id="KW-0963">Cytoplasm</keyword>
<evidence type="ECO:0000256" key="3">
    <source>
        <dbReference type="ARBA" id="ARBA00022723"/>
    </source>
</evidence>
<feature type="region of interest" description="Disordered" evidence="9">
    <location>
        <begin position="1015"/>
        <end position="1051"/>
    </location>
</feature>
<evidence type="ECO:0000256" key="1">
    <source>
        <dbReference type="ARBA" id="ARBA00000900"/>
    </source>
</evidence>
<dbReference type="EMBL" id="JAIQCJ010001983">
    <property type="protein sequence ID" value="KAJ8786608.1"/>
    <property type="molecule type" value="Genomic_DNA"/>
</dbReference>
<dbReference type="InterPro" id="IPR013083">
    <property type="entry name" value="Znf_RING/FYVE/PHD"/>
</dbReference>
<proteinExistence type="predicted"/>
<evidence type="ECO:0000313" key="12">
    <source>
        <dbReference type="Proteomes" id="UP001159641"/>
    </source>
</evidence>
<dbReference type="SMART" id="SM00184">
    <property type="entry name" value="RING"/>
    <property type="match status" value="1"/>
</dbReference>
<dbReference type="PROSITE" id="PS50089">
    <property type="entry name" value="ZF_RING_2"/>
    <property type="match status" value="1"/>
</dbReference>